<dbReference type="Proteomes" id="UP000499080">
    <property type="component" value="Unassembled WGS sequence"/>
</dbReference>
<dbReference type="EMBL" id="BGPR01012052">
    <property type="protein sequence ID" value="GBN54253.1"/>
    <property type="molecule type" value="Genomic_DNA"/>
</dbReference>
<accession>A0A4Y2PTR7</accession>
<organism evidence="1 2">
    <name type="scientific">Araneus ventricosus</name>
    <name type="common">Orbweaver spider</name>
    <name type="synonym">Epeira ventricosa</name>
    <dbReference type="NCBI Taxonomy" id="182803"/>
    <lineage>
        <taxon>Eukaryota</taxon>
        <taxon>Metazoa</taxon>
        <taxon>Ecdysozoa</taxon>
        <taxon>Arthropoda</taxon>
        <taxon>Chelicerata</taxon>
        <taxon>Arachnida</taxon>
        <taxon>Araneae</taxon>
        <taxon>Araneomorphae</taxon>
        <taxon>Entelegynae</taxon>
        <taxon>Araneoidea</taxon>
        <taxon>Araneidae</taxon>
        <taxon>Araneus</taxon>
    </lineage>
</organism>
<evidence type="ECO:0000313" key="2">
    <source>
        <dbReference type="Proteomes" id="UP000499080"/>
    </source>
</evidence>
<sequence length="86" mass="9772">METNVAVVDAMILEYRRVRFHNIENALDTSYGLVSSIVHDQLGFMKVCAPWVPKLPTEVQKTTKWAFPSPTSHDTKTKEMNCFIAS</sequence>
<name>A0A4Y2PTR7_ARAVE</name>
<protein>
    <submittedName>
        <fullName evidence="1">Uncharacterized protein</fullName>
    </submittedName>
</protein>
<keyword evidence="2" id="KW-1185">Reference proteome</keyword>
<dbReference type="AlphaFoldDB" id="A0A4Y2PTR7"/>
<gene>
    <name evidence="1" type="ORF">AVEN_42586_1</name>
</gene>
<proteinExistence type="predicted"/>
<comment type="caution">
    <text evidence="1">The sequence shown here is derived from an EMBL/GenBank/DDBJ whole genome shotgun (WGS) entry which is preliminary data.</text>
</comment>
<dbReference type="OrthoDB" id="6594069at2759"/>
<reference evidence="1 2" key="1">
    <citation type="journal article" date="2019" name="Sci. Rep.">
        <title>Orb-weaving spider Araneus ventricosus genome elucidates the spidroin gene catalogue.</title>
        <authorList>
            <person name="Kono N."/>
            <person name="Nakamura H."/>
            <person name="Ohtoshi R."/>
            <person name="Moran D.A.P."/>
            <person name="Shinohara A."/>
            <person name="Yoshida Y."/>
            <person name="Fujiwara M."/>
            <person name="Mori M."/>
            <person name="Tomita M."/>
            <person name="Arakawa K."/>
        </authorList>
    </citation>
    <scope>NUCLEOTIDE SEQUENCE [LARGE SCALE GENOMIC DNA]</scope>
</reference>
<evidence type="ECO:0000313" key="1">
    <source>
        <dbReference type="EMBL" id="GBN54253.1"/>
    </source>
</evidence>